<reference evidence="6" key="1">
    <citation type="submission" date="2016-06" db="UniProtKB">
        <authorList>
            <consortium name="WormBaseParasite"/>
        </authorList>
    </citation>
    <scope>IDENTIFICATION</scope>
</reference>
<evidence type="ECO:0000313" key="5">
    <source>
        <dbReference type="Proteomes" id="UP000050794"/>
    </source>
</evidence>
<evidence type="ECO:0000313" key="6">
    <source>
        <dbReference type="WBParaSite" id="TCNE_0000878301-mRNA-1"/>
    </source>
</evidence>
<evidence type="ECO:0000313" key="4">
    <source>
        <dbReference type="EMBL" id="VDM40104.1"/>
    </source>
</evidence>
<keyword evidence="5" id="KW-1185">Reference proteome</keyword>
<proteinExistence type="inferred from homology"/>
<evidence type="ECO:0000256" key="1">
    <source>
        <dbReference type="ARBA" id="ARBA00006461"/>
    </source>
</evidence>
<feature type="compositionally biased region" description="Low complexity" evidence="3">
    <location>
        <begin position="31"/>
        <end position="50"/>
    </location>
</feature>
<feature type="compositionally biased region" description="Low complexity" evidence="3">
    <location>
        <begin position="85"/>
        <end position="103"/>
    </location>
</feature>
<protein>
    <submittedName>
        <fullName evidence="6">Protein SPT2 homolog</fullName>
    </submittedName>
</protein>
<name>A0A183UJW3_TOXCA</name>
<dbReference type="WBParaSite" id="TCNE_0000878301-mRNA-1">
    <property type="protein sequence ID" value="TCNE_0000878301-mRNA-1"/>
    <property type="gene ID" value="TCNE_0000878301"/>
</dbReference>
<feature type="compositionally biased region" description="Basic and acidic residues" evidence="3">
    <location>
        <begin position="145"/>
        <end position="156"/>
    </location>
</feature>
<dbReference type="Pfam" id="PF08243">
    <property type="entry name" value="SPT2"/>
    <property type="match status" value="1"/>
</dbReference>
<reference evidence="4 5" key="2">
    <citation type="submission" date="2018-11" db="EMBL/GenBank/DDBJ databases">
        <authorList>
            <consortium name="Pathogen Informatics"/>
        </authorList>
    </citation>
    <scope>NUCLEOTIDE SEQUENCE [LARGE SCALE GENOMIC DNA]</scope>
</reference>
<keyword evidence="2" id="KW-0175">Coiled coil</keyword>
<feature type="region of interest" description="Disordered" evidence="3">
    <location>
        <begin position="85"/>
        <end position="156"/>
    </location>
</feature>
<gene>
    <name evidence="4" type="ORF">TCNE_LOCUS8783</name>
</gene>
<dbReference type="AlphaFoldDB" id="A0A183UJW3"/>
<sequence length="334" mass="37643">MRSQPKAPFSSSSKNSAQQSTVTSGIHKLNKSASSNTNSSKTFPQSSSSTALTPPTKNYLPGDIRYQGPLPRNLSAGNVVCSKSCGGPGSSSNAAGSRSGPPSKGRAPEGKFIHEFLILSSGERSRGDDRCGKEDSRRPLPSYGRDTRPVDRERVGGASMRAKERMILEQRRRREMAQSYGHQYADNDEEVEDEEYDSDMDDFIDDTELDDHLRRRDLEETLRLAGAVDPVTNTPYSKYAAAVVLKYFERKVPVFDISLTCRPVHPVHEWLKGLTGQMINPRYDRNRWRMNERMIDDRRMESNFREISREETRSSKIGLLEDIREAQRGNSFAL</sequence>
<dbReference type="Proteomes" id="UP000050794">
    <property type="component" value="Unassembled WGS sequence"/>
</dbReference>
<comment type="similarity">
    <text evidence="1">Belongs to the SPT2 family.</text>
</comment>
<dbReference type="PROSITE" id="PS00018">
    <property type="entry name" value="EF_HAND_1"/>
    <property type="match status" value="1"/>
</dbReference>
<organism evidence="5 6">
    <name type="scientific">Toxocara canis</name>
    <name type="common">Canine roundworm</name>
    <dbReference type="NCBI Taxonomy" id="6265"/>
    <lineage>
        <taxon>Eukaryota</taxon>
        <taxon>Metazoa</taxon>
        <taxon>Ecdysozoa</taxon>
        <taxon>Nematoda</taxon>
        <taxon>Chromadorea</taxon>
        <taxon>Rhabditida</taxon>
        <taxon>Spirurina</taxon>
        <taxon>Ascaridomorpha</taxon>
        <taxon>Ascaridoidea</taxon>
        <taxon>Toxocaridae</taxon>
        <taxon>Toxocara</taxon>
    </lineage>
</organism>
<dbReference type="EMBL" id="UYWY01019996">
    <property type="protein sequence ID" value="VDM40104.1"/>
    <property type="molecule type" value="Genomic_DNA"/>
</dbReference>
<feature type="compositionally biased region" description="Low complexity" evidence="3">
    <location>
        <begin position="1"/>
        <end position="20"/>
    </location>
</feature>
<feature type="region of interest" description="Disordered" evidence="3">
    <location>
        <begin position="1"/>
        <end position="71"/>
    </location>
</feature>
<dbReference type="InterPro" id="IPR013256">
    <property type="entry name" value="Chromatin_SPT2"/>
</dbReference>
<evidence type="ECO:0000256" key="2">
    <source>
        <dbReference type="ARBA" id="ARBA00023054"/>
    </source>
</evidence>
<feature type="compositionally biased region" description="Basic and acidic residues" evidence="3">
    <location>
        <begin position="123"/>
        <end position="138"/>
    </location>
</feature>
<dbReference type="InterPro" id="IPR018247">
    <property type="entry name" value="EF_Hand_1_Ca_BS"/>
</dbReference>
<accession>A0A183UJW3</accession>
<evidence type="ECO:0000256" key="3">
    <source>
        <dbReference type="SAM" id="MobiDB-lite"/>
    </source>
</evidence>